<keyword evidence="5" id="KW-1185">Reference proteome</keyword>
<dbReference type="Gene3D" id="3.30.710.10">
    <property type="entry name" value="Potassium Channel Kv1.1, Chain A"/>
    <property type="match status" value="1"/>
</dbReference>
<proteinExistence type="predicted"/>
<reference evidence="4" key="1">
    <citation type="submission" date="2017-08" db="EMBL/GenBank/DDBJ databases">
        <authorList>
            <person name="Polle J.E."/>
            <person name="Barry K."/>
            <person name="Cushman J."/>
            <person name="Schmutz J."/>
            <person name="Tran D."/>
            <person name="Hathwaick L.T."/>
            <person name="Yim W.C."/>
            <person name="Jenkins J."/>
            <person name="Mckie-Krisberg Z.M."/>
            <person name="Prochnik S."/>
            <person name="Lindquist E."/>
            <person name="Dockter R.B."/>
            <person name="Adam C."/>
            <person name="Molina H."/>
            <person name="Bunkerborg J."/>
            <person name="Jin E."/>
            <person name="Buchheim M."/>
            <person name="Magnuson J."/>
        </authorList>
    </citation>
    <scope>NUCLEOTIDE SEQUENCE</scope>
    <source>
        <strain evidence="4">CCAP 19/18</strain>
    </source>
</reference>
<dbReference type="InterPro" id="IPR045890">
    <property type="entry name" value="POB1-like"/>
</dbReference>
<dbReference type="InterPro" id="IPR011333">
    <property type="entry name" value="SKP1/BTB/POZ_sf"/>
</dbReference>
<dbReference type="EMBL" id="MU069538">
    <property type="protein sequence ID" value="KAF5839609.1"/>
    <property type="molecule type" value="Genomic_DNA"/>
</dbReference>
<evidence type="ECO:0000256" key="1">
    <source>
        <dbReference type="ARBA" id="ARBA00004906"/>
    </source>
</evidence>
<feature type="compositionally biased region" description="Basic and acidic residues" evidence="2">
    <location>
        <begin position="43"/>
        <end position="56"/>
    </location>
</feature>
<sequence length="492" mass="55040">MASPLSISFNSEHFSDCTIVFVPKDKTRCVAGQQKAASGRKRARDEVPEHQSGHAELQGEVRIPSHRVVLAAYSPYYQAMFLRWKEGNNQQVTIEYDGPADLAAATTCIKCMYYQRLPPSEELSAINSSPVVALVQVLTWADAWQASGCITHCLRGMTEADIRPKNPNDVNVILCDLPDSVKSHDLFSKVKGVCLAWLLEHFADMYSVITEEAKRKDFSILCPAALELWMASDELAGIEDDVLVLLTTWHDGEQGQKAGAEDLALLSSLLRVQNLRKSNRCINLVHLPWFADKELLPIFNYSVEEEEAEVDAGSIFEHTGSLFPSAWTGREREGVPATGAARSEFVWDVPEGEYTSALTREAESGLLTELCSPPFYCRGAFFMAKLKFEDGQLGFYLQPAANSAHPKARLTKVVWDLECRRPEHEILRRQPTRGYIVRGRKAWLLGGAEGGDGVQPLAYDAERILWVRDGSRLAQFPYLSNFTFYITIRSVQ</sequence>
<evidence type="ECO:0000313" key="5">
    <source>
        <dbReference type="Proteomes" id="UP000815325"/>
    </source>
</evidence>
<feature type="domain" description="BTB" evidence="3">
    <location>
        <begin position="63"/>
        <end position="121"/>
    </location>
</feature>
<accession>A0ABQ7GYC8</accession>
<name>A0ABQ7GYC8_DUNSA</name>
<dbReference type="CDD" id="cd18186">
    <property type="entry name" value="BTB_POZ_ZBTB_KLHL-like"/>
    <property type="match status" value="1"/>
</dbReference>
<protein>
    <recommendedName>
        <fullName evidence="3">BTB domain-containing protein</fullName>
    </recommendedName>
</protein>
<evidence type="ECO:0000313" key="4">
    <source>
        <dbReference type="EMBL" id="KAF5839609.1"/>
    </source>
</evidence>
<comment type="caution">
    <text evidence="4">The sequence shown here is derived from an EMBL/GenBank/DDBJ whole genome shotgun (WGS) entry which is preliminary data.</text>
</comment>
<dbReference type="PANTHER" id="PTHR46336:SF3">
    <property type="entry name" value="BTB_POZ DOMAIN-CONTAINING PROTEIN POB1"/>
    <property type="match status" value="1"/>
</dbReference>
<dbReference type="SUPFAM" id="SSF54695">
    <property type="entry name" value="POZ domain"/>
    <property type="match status" value="1"/>
</dbReference>
<organism evidence="4 5">
    <name type="scientific">Dunaliella salina</name>
    <name type="common">Green alga</name>
    <name type="synonym">Protococcus salinus</name>
    <dbReference type="NCBI Taxonomy" id="3046"/>
    <lineage>
        <taxon>Eukaryota</taxon>
        <taxon>Viridiplantae</taxon>
        <taxon>Chlorophyta</taxon>
        <taxon>core chlorophytes</taxon>
        <taxon>Chlorophyceae</taxon>
        <taxon>CS clade</taxon>
        <taxon>Chlamydomonadales</taxon>
        <taxon>Dunaliellaceae</taxon>
        <taxon>Dunaliella</taxon>
    </lineage>
</organism>
<dbReference type="Proteomes" id="UP000815325">
    <property type="component" value="Unassembled WGS sequence"/>
</dbReference>
<comment type="pathway">
    <text evidence="1">Protein modification; protein ubiquitination.</text>
</comment>
<dbReference type="PROSITE" id="PS50097">
    <property type="entry name" value="BTB"/>
    <property type="match status" value="1"/>
</dbReference>
<gene>
    <name evidence="4" type="ORF">DUNSADRAFT_387</name>
</gene>
<dbReference type="Pfam" id="PF00651">
    <property type="entry name" value="BTB"/>
    <property type="match status" value="1"/>
</dbReference>
<evidence type="ECO:0000259" key="3">
    <source>
        <dbReference type="PROSITE" id="PS50097"/>
    </source>
</evidence>
<dbReference type="PANTHER" id="PTHR46336">
    <property type="entry name" value="OS02G0260700 PROTEIN"/>
    <property type="match status" value="1"/>
</dbReference>
<evidence type="ECO:0000256" key="2">
    <source>
        <dbReference type="SAM" id="MobiDB-lite"/>
    </source>
</evidence>
<dbReference type="InterPro" id="IPR000210">
    <property type="entry name" value="BTB/POZ_dom"/>
</dbReference>
<feature type="region of interest" description="Disordered" evidence="2">
    <location>
        <begin position="34"/>
        <end position="56"/>
    </location>
</feature>